<dbReference type="GO" id="GO:0008270">
    <property type="term" value="F:zinc ion binding"/>
    <property type="evidence" value="ECO:0007669"/>
    <property type="project" value="UniProtKB-KW"/>
</dbReference>
<evidence type="ECO:0000256" key="1">
    <source>
        <dbReference type="ARBA" id="ARBA00022723"/>
    </source>
</evidence>
<sequence>SAAHCINASVLQELLLYSEIYDRYGEDGLSGGGGNAMSPEDLFASLFSFGGGGHSRQRRGKDIIKPFSVTLEDLYNGKTARISLQRDVGSKSGATKKCHSCEGRGVKVAMRQIGPGMIQRINTVCANCGIIREKDKCKKCKGLKVVEEKKKLDIYIEKGMQNNQRIVMQGEADQEPGVETGDVILVLEQKPHDKFERQGDDLLTEVNISITEALCGFSKVLVTHLDGRGLIINHPPGEVIKPGAIKCIANEGMPHYKRPFDKGNLYVKFNVEFPPSLWIDSEQLKKLEEFLPTRTEEDPSTRPEISDEVHLTDGDFTEVKLGKPITKPAIVPADKPASASTTGATKLRIRLGKVSPIDVVAPAASPVASTSSVQSQLVVNNPSNVGVADPPEVINCICPYPFSEIDDGNFMLSCDGCQVWFHGICTGFGPSYVEVDTWYCERCRAR</sequence>
<evidence type="ECO:0000313" key="8">
    <source>
        <dbReference type="Proteomes" id="UP000789396"/>
    </source>
</evidence>
<dbReference type="Gene3D" id="3.30.40.10">
    <property type="entry name" value="Zinc/RING finger domain, C3HC4 (zinc finger)"/>
    <property type="match status" value="1"/>
</dbReference>
<evidence type="ECO:0000256" key="4">
    <source>
        <dbReference type="ARBA" id="ARBA00022833"/>
    </source>
</evidence>
<evidence type="ECO:0000256" key="5">
    <source>
        <dbReference type="PROSITE-ProRule" id="PRU00146"/>
    </source>
</evidence>
<keyword evidence="1" id="KW-0479">Metal-binding</keyword>
<dbReference type="InterPro" id="IPR002939">
    <property type="entry name" value="DnaJ_C"/>
</dbReference>
<dbReference type="SMART" id="SM00249">
    <property type="entry name" value="PHD"/>
    <property type="match status" value="1"/>
</dbReference>
<comment type="caution">
    <text evidence="7">The sequence shown here is derived from an EMBL/GenBank/DDBJ whole genome shotgun (WGS) entry which is preliminary data.</text>
</comment>
<dbReference type="InterPro" id="IPR008971">
    <property type="entry name" value="HSP40/DnaJ_pept-bd"/>
</dbReference>
<keyword evidence="8" id="KW-1185">Reference proteome</keyword>
<dbReference type="PROSITE" id="PS01359">
    <property type="entry name" value="ZF_PHD_1"/>
    <property type="match status" value="1"/>
</dbReference>
<gene>
    <name evidence="7" type="ORF">RFULGI_LOCUS13663</name>
</gene>
<dbReference type="FunFam" id="2.60.260.20:FF:000003">
    <property type="entry name" value="DnaJ subfamily A member 2"/>
    <property type="match status" value="1"/>
</dbReference>
<dbReference type="InterPro" id="IPR011011">
    <property type="entry name" value="Znf_FYVE_PHD"/>
</dbReference>
<accession>A0A9N9NQT2</accession>
<keyword evidence="4" id="KW-0862">Zinc</keyword>
<protein>
    <submittedName>
        <fullName evidence="7">15519_t:CDS:1</fullName>
    </submittedName>
</protein>
<organism evidence="7 8">
    <name type="scientific">Racocetra fulgida</name>
    <dbReference type="NCBI Taxonomy" id="60492"/>
    <lineage>
        <taxon>Eukaryota</taxon>
        <taxon>Fungi</taxon>
        <taxon>Fungi incertae sedis</taxon>
        <taxon>Mucoromycota</taxon>
        <taxon>Glomeromycotina</taxon>
        <taxon>Glomeromycetes</taxon>
        <taxon>Diversisporales</taxon>
        <taxon>Gigasporaceae</taxon>
        <taxon>Racocetra</taxon>
    </lineage>
</organism>
<dbReference type="InterPro" id="IPR001305">
    <property type="entry name" value="HSP_DnaJ_Cys-rich_dom"/>
</dbReference>
<dbReference type="GO" id="GO:0051082">
    <property type="term" value="F:unfolded protein binding"/>
    <property type="evidence" value="ECO:0007669"/>
    <property type="project" value="InterPro"/>
</dbReference>
<evidence type="ECO:0000256" key="2">
    <source>
        <dbReference type="ARBA" id="ARBA00022737"/>
    </source>
</evidence>
<keyword evidence="2" id="KW-0677">Repeat</keyword>
<dbReference type="InterPro" id="IPR013083">
    <property type="entry name" value="Znf_RING/FYVE/PHD"/>
</dbReference>
<dbReference type="Gene3D" id="2.10.230.10">
    <property type="entry name" value="Heat shock protein DnaJ, cysteine-rich domain"/>
    <property type="match status" value="1"/>
</dbReference>
<dbReference type="SUPFAM" id="SSF57903">
    <property type="entry name" value="FYVE/PHD zinc finger"/>
    <property type="match status" value="1"/>
</dbReference>
<reference evidence="7" key="1">
    <citation type="submission" date="2021-06" db="EMBL/GenBank/DDBJ databases">
        <authorList>
            <person name="Kallberg Y."/>
            <person name="Tangrot J."/>
            <person name="Rosling A."/>
        </authorList>
    </citation>
    <scope>NUCLEOTIDE SEQUENCE</scope>
    <source>
        <strain evidence="7">IN212</strain>
    </source>
</reference>
<dbReference type="InterPro" id="IPR019786">
    <property type="entry name" value="Zinc_finger_PHD-type_CS"/>
</dbReference>
<dbReference type="SUPFAM" id="SSF57938">
    <property type="entry name" value="DnaJ/Hsp40 cysteine-rich domain"/>
    <property type="match status" value="1"/>
</dbReference>
<proteinExistence type="predicted"/>
<dbReference type="Proteomes" id="UP000789396">
    <property type="component" value="Unassembled WGS sequence"/>
</dbReference>
<feature type="non-terminal residue" evidence="7">
    <location>
        <position position="446"/>
    </location>
</feature>
<dbReference type="CDD" id="cd10747">
    <property type="entry name" value="DnaJ_C"/>
    <property type="match status" value="1"/>
</dbReference>
<dbReference type="Pfam" id="PF00628">
    <property type="entry name" value="PHD"/>
    <property type="match status" value="1"/>
</dbReference>
<dbReference type="InterPro" id="IPR036410">
    <property type="entry name" value="HSP_DnaJ_Cys-rich_dom_sf"/>
</dbReference>
<keyword evidence="3 5" id="KW-0863">Zinc-finger</keyword>
<dbReference type="OrthoDB" id="550424at2759"/>
<dbReference type="FunFam" id="2.10.230.10:FF:000001">
    <property type="entry name" value="DnaJ subfamily A member 2"/>
    <property type="match status" value="1"/>
</dbReference>
<dbReference type="EMBL" id="CAJVPZ010036701">
    <property type="protein sequence ID" value="CAG8751922.1"/>
    <property type="molecule type" value="Genomic_DNA"/>
</dbReference>
<feature type="domain" description="PHD-type" evidence="6">
    <location>
        <begin position="393"/>
        <end position="446"/>
    </location>
</feature>
<dbReference type="InterPro" id="IPR001965">
    <property type="entry name" value="Znf_PHD"/>
</dbReference>
<name>A0A9N9NQT2_9GLOM</name>
<dbReference type="GO" id="GO:0030544">
    <property type="term" value="F:Hsp70 protein binding"/>
    <property type="evidence" value="ECO:0007669"/>
    <property type="project" value="InterPro"/>
</dbReference>
<dbReference type="AlphaFoldDB" id="A0A9N9NQT2"/>
<dbReference type="InterPro" id="IPR019787">
    <property type="entry name" value="Znf_PHD-finger"/>
</dbReference>
<dbReference type="Pfam" id="PF01556">
    <property type="entry name" value="DnaJ_C"/>
    <property type="match status" value="1"/>
</dbReference>
<dbReference type="PROSITE" id="PS50016">
    <property type="entry name" value="ZF_PHD_2"/>
    <property type="match status" value="1"/>
</dbReference>
<dbReference type="InterPro" id="IPR044713">
    <property type="entry name" value="DNJA1/2-like"/>
</dbReference>
<evidence type="ECO:0000259" key="6">
    <source>
        <dbReference type="PROSITE" id="PS50016"/>
    </source>
</evidence>
<evidence type="ECO:0000256" key="3">
    <source>
        <dbReference type="ARBA" id="ARBA00022771"/>
    </source>
</evidence>
<dbReference type="Pfam" id="PF00684">
    <property type="entry name" value="DnaJ_CXXCXGXG"/>
    <property type="match status" value="1"/>
</dbReference>
<dbReference type="Gene3D" id="2.60.260.20">
    <property type="entry name" value="Urease metallochaperone UreE, N-terminal domain"/>
    <property type="match status" value="2"/>
</dbReference>
<feature type="non-terminal residue" evidence="7">
    <location>
        <position position="1"/>
    </location>
</feature>
<dbReference type="GO" id="GO:0006457">
    <property type="term" value="P:protein folding"/>
    <property type="evidence" value="ECO:0007669"/>
    <property type="project" value="InterPro"/>
</dbReference>
<dbReference type="SUPFAM" id="SSF49493">
    <property type="entry name" value="HSP40/DnaJ peptide-binding domain"/>
    <property type="match status" value="2"/>
</dbReference>
<evidence type="ECO:0000313" key="7">
    <source>
        <dbReference type="EMBL" id="CAG8751922.1"/>
    </source>
</evidence>
<dbReference type="PANTHER" id="PTHR43888">
    <property type="entry name" value="DNAJ-LIKE-2, ISOFORM A-RELATED"/>
    <property type="match status" value="1"/>
</dbReference>
<dbReference type="CDD" id="cd10719">
    <property type="entry name" value="DnaJ_zf"/>
    <property type="match status" value="1"/>
</dbReference>